<dbReference type="EMBL" id="CZVV01000137">
    <property type="protein sequence ID" value="CUT04854.1"/>
    <property type="molecule type" value="Genomic_DNA"/>
</dbReference>
<evidence type="ECO:0000313" key="4">
    <source>
        <dbReference type="Proteomes" id="UP000243105"/>
    </source>
</evidence>
<sequence length="227" mass="25702">MKLAILILVILFSFSTLDAQVREKFKGEYKGKEKKEETTQAEEKKAEQPATTKSETSGIVIFSDNFTGYIEGETPSKWEVEIGSAEVVTYKGKRWMKIFSSEFKAKPAIETLPQNYRLEFDVILGYSTVTILFATAYGKELNQVEIEYYRAKSERVSTSLNLDINATNKVIIEVKGNSLKCLINGKTAILEARAFDEPANIIKVITRYSSLDRPVYISNFAIYDLTK</sequence>
<dbReference type="RefSeq" id="WP_072264190.1">
    <property type="nucleotide sequence ID" value="NZ_CZVV01000137.1"/>
</dbReference>
<organism evidence="3 4">
    <name type="scientific">Kryptobacter tengchongensis</name>
    <dbReference type="NCBI Taxonomy" id="1643429"/>
    <lineage>
        <taxon>Bacteria</taxon>
        <taxon>Pseudomonadati</taxon>
        <taxon>Candidatus Kryptoniota</taxon>
        <taxon>Candidatus Kryptobacter</taxon>
    </lineage>
</organism>
<dbReference type="Proteomes" id="UP000243105">
    <property type="component" value="Unassembled WGS sequence"/>
</dbReference>
<feature type="signal peptide" evidence="2">
    <location>
        <begin position="1"/>
        <end position="18"/>
    </location>
</feature>
<comment type="caution">
    <text evidence="3">The sequence shown here is derived from an EMBL/GenBank/DDBJ whole genome shotgun (WGS) entry which is preliminary data.</text>
</comment>
<evidence type="ECO:0000256" key="2">
    <source>
        <dbReference type="SAM" id="SignalP"/>
    </source>
</evidence>
<reference evidence="3 4" key="1">
    <citation type="submission" date="2015-11" db="EMBL/GenBank/DDBJ databases">
        <authorList>
            <person name="Varghese N."/>
        </authorList>
    </citation>
    <scope>NUCLEOTIDE SEQUENCE [LARGE SCALE GENOMIC DNA]</scope>
    <source>
        <strain evidence="3 4">JGI-25</strain>
    </source>
</reference>
<evidence type="ECO:0000313" key="3">
    <source>
        <dbReference type="EMBL" id="CUT04854.1"/>
    </source>
</evidence>
<gene>
    <name evidence="3" type="ORF">JGI25_01487</name>
</gene>
<keyword evidence="2" id="KW-0732">Signal</keyword>
<feature type="chain" id="PRO_5037709618" evidence="2">
    <location>
        <begin position="19"/>
        <end position="227"/>
    </location>
</feature>
<dbReference type="AlphaFoldDB" id="A0A916LKS7"/>
<protein>
    <submittedName>
        <fullName evidence="3">Uncharacterized protein</fullName>
    </submittedName>
</protein>
<evidence type="ECO:0000256" key="1">
    <source>
        <dbReference type="SAM" id="MobiDB-lite"/>
    </source>
</evidence>
<accession>A0A916LKS7</accession>
<feature type="compositionally biased region" description="Basic and acidic residues" evidence="1">
    <location>
        <begin position="28"/>
        <end position="47"/>
    </location>
</feature>
<name>A0A916LKS7_KRYT1</name>
<feature type="region of interest" description="Disordered" evidence="1">
    <location>
        <begin position="28"/>
        <end position="53"/>
    </location>
</feature>
<proteinExistence type="predicted"/>